<accession>A0A1B8HCS7</accession>
<dbReference type="EMBL" id="LZEY01000026">
    <property type="protein sequence ID" value="OBU06869.1"/>
    <property type="molecule type" value="Genomic_DNA"/>
</dbReference>
<dbReference type="RefSeq" id="WP_067403261.1">
    <property type="nucleotide sequence ID" value="NZ_LZEY01000026.1"/>
</dbReference>
<dbReference type="OrthoDB" id="9956319at2"/>
<organism evidence="1 2">
    <name type="scientific">Morganella psychrotolerans</name>
    <dbReference type="NCBI Taxonomy" id="368603"/>
    <lineage>
        <taxon>Bacteria</taxon>
        <taxon>Pseudomonadati</taxon>
        <taxon>Pseudomonadota</taxon>
        <taxon>Gammaproteobacteria</taxon>
        <taxon>Enterobacterales</taxon>
        <taxon>Morganellaceae</taxon>
        <taxon>Morganella</taxon>
    </lineage>
</organism>
<comment type="caution">
    <text evidence="1">The sequence shown here is derived from an EMBL/GenBank/DDBJ whole genome shotgun (WGS) entry which is preliminary data.</text>
</comment>
<reference evidence="2" key="1">
    <citation type="submission" date="2016-06" db="EMBL/GenBank/DDBJ databases">
        <authorList>
            <person name="Butler K."/>
        </authorList>
    </citation>
    <scope>NUCLEOTIDE SEQUENCE [LARGE SCALE GENOMIC DNA]</scope>
    <source>
        <strain evidence="2">GCSL-Mp20</strain>
    </source>
</reference>
<proteinExistence type="predicted"/>
<dbReference type="Proteomes" id="UP000092377">
    <property type="component" value="Unassembled WGS sequence"/>
</dbReference>
<gene>
    <name evidence="1" type="ORF">AYY18_19750</name>
</gene>
<evidence type="ECO:0000313" key="1">
    <source>
        <dbReference type="EMBL" id="OBU06869.1"/>
    </source>
</evidence>
<protein>
    <submittedName>
        <fullName evidence="1">Uncharacterized protein</fullName>
    </submittedName>
</protein>
<dbReference type="AlphaFoldDB" id="A0A1B8HCS7"/>
<keyword evidence="2" id="KW-1185">Reference proteome</keyword>
<evidence type="ECO:0000313" key="2">
    <source>
        <dbReference type="Proteomes" id="UP000092377"/>
    </source>
</evidence>
<sequence length="66" mass="7495">MSNKDISPGISIEQFVYDMALSLTNKDPNVSTPEEFTKRMLELMPECQKAAENNLPKAVGFFSRKR</sequence>
<name>A0A1B8HCS7_9GAMM</name>